<organism evidence="2 3">
    <name type="scientific">Paenibacillus marchantiophytorum</name>
    <dbReference type="NCBI Taxonomy" id="1619310"/>
    <lineage>
        <taxon>Bacteria</taxon>
        <taxon>Bacillati</taxon>
        <taxon>Bacillota</taxon>
        <taxon>Bacilli</taxon>
        <taxon>Bacillales</taxon>
        <taxon>Paenibacillaceae</taxon>
        <taxon>Paenibacillus</taxon>
    </lineage>
</organism>
<dbReference type="InterPro" id="IPR056091">
    <property type="entry name" value="DUF7674"/>
</dbReference>
<dbReference type="RefSeq" id="WP_189014924.1">
    <property type="nucleotide sequence ID" value="NZ_BMHE01000025.1"/>
</dbReference>
<gene>
    <name evidence="2" type="ORF">GCM10008018_43190</name>
</gene>
<comment type="caution">
    <text evidence="2">The sequence shown here is derived from an EMBL/GenBank/DDBJ whole genome shotgun (WGS) entry which is preliminary data.</text>
</comment>
<dbReference type="EMBL" id="BMHE01000025">
    <property type="protein sequence ID" value="GFZ92262.1"/>
    <property type="molecule type" value="Genomic_DNA"/>
</dbReference>
<name>A0ABQ1EYU4_9BACL</name>
<sequence length="113" mass="12966">MWRDDAEIPPHIAFGDIFNPFSINLLGYGKSEKDTQFVLNIFGFIELMARCDDIDVRNVVSTTIMARIGDDFNILKQALNYIGKETKRLALEIEGFYGRGDNIELLKQNMDFI</sequence>
<protein>
    <recommendedName>
        <fullName evidence="1">DUF7674 domain-containing protein</fullName>
    </recommendedName>
</protein>
<feature type="domain" description="DUF7674" evidence="1">
    <location>
        <begin position="6"/>
        <end position="97"/>
    </location>
</feature>
<dbReference type="Pfam" id="PF24722">
    <property type="entry name" value="DUF7674"/>
    <property type="match status" value="1"/>
</dbReference>
<dbReference type="Proteomes" id="UP000615455">
    <property type="component" value="Unassembled WGS sequence"/>
</dbReference>
<keyword evidence="3" id="KW-1185">Reference proteome</keyword>
<evidence type="ECO:0000313" key="2">
    <source>
        <dbReference type="EMBL" id="GFZ92262.1"/>
    </source>
</evidence>
<accession>A0ABQ1EYU4</accession>
<reference evidence="3" key="1">
    <citation type="journal article" date="2019" name="Int. J. Syst. Evol. Microbiol.">
        <title>The Global Catalogue of Microorganisms (GCM) 10K type strain sequencing project: providing services to taxonomists for standard genome sequencing and annotation.</title>
        <authorList>
            <consortium name="The Broad Institute Genomics Platform"/>
            <consortium name="The Broad Institute Genome Sequencing Center for Infectious Disease"/>
            <person name="Wu L."/>
            <person name="Ma J."/>
        </authorList>
    </citation>
    <scope>NUCLEOTIDE SEQUENCE [LARGE SCALE GENOMIC DNA]</scope>
    <source>
        <strain evidence="3">CGMCC 1.15043</strain>
    </source>
</reference>
<evidence type="ECO:0000313" key="3">
    <source>
        <dbReference type="Proteomes" id="UP000615455"/>
    </source>
</evidence>
<proteinExistence type="predicted"/>
<evidence type="ECO:0000259" key="1">
    <source>
        <dbReference type="Pfam" id="PF24722"/>
    </source>
</evidence>